<name>A0A2N5A7D1_KLEVA</name>
<accession>A0A2N5A7D1</accession>
<sequence>RYSLAILFYALVFMASQGMFIISNPRETWVLFWLPLGIALSKGLAEKR</sequence>
<organism evidence="1 2">
    <name type="scientific">Klebsiella variicola</name>
    <dbReference type="NCBI Taxonomy" id="244366"/>
    <lineage>
        <taxon>Bacteria</taxon>
        <taxon>Pseudomonadati</taxon>
        <taxon>Pseudomonadota</taxon>
        <taxon>Gammaproteobacteria</taxon>
        <taxon>Enterobacterales</taxon>
        <taxon>Enterobacteriaceae</taxon>
        <taxon>Klebsiella/Raoultella group</taxon>
        <taxon>Klebsiella</taxon>
        <taxon>Klebsiella pneumoniae complex</taxon>
    </lineage>
</organism>
<dbReference type="EMBL" id="PICB01002285">
    <property type="protein sequence ID" value="PLP39190.1"/>
    <property type="molecule type" value="Genomic_DNA"/>
</dbReference>
<comment type="caution">
    <text evidence="1">The sequence shown here is derived from an EMBL/GenBank/DDBJ whole genome shotgun (WGS) entry which is preliminary data.</text>
</comment>
<protein>
    <submittedName>
        <fullName evidence="1">Polymerase</fullName>
    </submittedName>
</protein>
<evidence type="ECO:0000313" key="1">
    <source>
        <dbReference type="EMBL" id="PLP39190.1"/>
    </source>
</evidence>
<gene>
    <name evidence="1" type="ORF">CWM98_30680</name>
</gene>
<evidence type="ECO:0000313" key="2">
    <source>
        <dbReference type="Proteomes" id="UP000234473"/>
    </source>
</evidence>
<feature type="non-terminal residue" evidence="1">
    <location>
        <position position="1"/>
    </location>
</feature>
<reference evidence="1 2" key="2">
    <citation type="submission" date="2018-01" db="EMBL/GenBank/DDBJ databases">
        <title>Genomic study of Klebsiella pneumoniae.</title>
        <authorList>
            <person name="Yang Y."/>
            <person name="Bicalho R."/>
        </authorList>
    </citation>
    <scope>NUCLEOTIDE SEQUENCE [LARGE SCALE GENOMIC DNA]</scope>
    <source>
        <strain evidence="1 2">A5</strain>
    </source>
</reference>
<dbReference type="AlphaFoldDB" id="A0A2N5A7D1"/>
<proteinExistence type="predicted"/>
<dbReference type="Proteomes" id="UP000234473">
    <property type="component" value="Unassembled WGS sequence"/>
</dbReference>
<reference evidence="1 2" key="1">
    <citation type="submission" date="2017-11" db="EMBL/GenBank/DDBJ databases">
        <authorList>
            <person name="Han C.G."/>
        </authorList>
    </citation>
    <scope>NUCLEOTIDE SEQUENCE [LARGE SCALE GENOMIC DNA]</scope>
    <source>
        <strain evidence="1 2">A5</strain>
    </source>
</reference>